<dbReference type="Pfam" id="PF00923">
    <property type="entry name" value="TAL_FSA"/>
    <property type="match status" value="1"/>
</dbReference>
<dbReference type="OrthoDB" id="9809101at2"/>
<evidence type="ECO:0000256" key="3">
    <source>
        <dbReference type="ARBA" id="ARBA00008012"/>
    </source>
</evidence>
<dbReference type="KEGG" id="kso:CKSOR_00142"/>
<dbReference type="AlphaFoldDB" id="A0A3Q8EY03"/>
<dbReference type="PANTHER" id="PTHR10683">
    <property type="entry name" value="TRANSALDOLASE"/>
    <property type="match status" value="1"/>
</dbReference>
<name>A0A3Q8EY03_9PROT</name>
<dbReference type="EC" id="2.2.1.2" evidence="5 10"/>
<dbReference type="InterPro" id="IPR001585">
    <property type="entry name" value="TAL/FSA"/>
</dbReference>
<dbReference type="PANTHER" id="PTHR10683:SF18">
    <property type="entry name" value="TRANSALDOLASE"/>
    <property type="match status" value="1"/>
</dbReference>
<sequence>MLSQLDSLRKYTTIVADTGDFKTIKDLKPTDATTNPSLILKAVQLEEYKPIIKKIKKDYKNASISEIYDRITVAFGYEILQIIPGRVSTEIDARLSFDINKTIEKARFIIKQYENLGISRERVLIKIAATWEGIKAASILELENIRCNLTLIFSIEQAILCAEAKVKLISPFVGRIYDWYKKHYDYQQYSIDPGVQFVTDVFNYYKSYDIKTEIMGASFRNTKQIIALCGCDLLTISPNLISELKINYNDNDIELALDKNKAKNLKINKLILNEQSFRTKMNNNCMASDKLNEGIRLFIQDTIKMESIIDN</sequence>
<gene>
    <name evidence="12" type="primary">tal</name>
    <name evidence="12" type="ORF">CKSOR_00142</name>
</gene>
<organism evidence="12 13">
    <name type="scientific">Candidatus Kinetoplastidibacterium kentomonadis</name>
    <dbReference type="NCBI Taxonomy" id="1576550"/>
    <lineage>
        <taxon>Bacteria</taxon>
        <taxon>Pseudomonadati</taxon>
        <taxon>Pseudomonadota</taxon>
        <taxon>Betaproteobacteria</taxon>
        <taxon>Candidatus Kinetoplastidibacterium</taxon>
    </lineage>
</organism>
<dbReference type="RefSeq" id="WP_108673699.1">
    <property type="nucleotide sequence ID" value="NZ_CP025628.1"/>
</dbReference>
<dbReference type="EMBL" id="CP025628">
    <property type="protein sequence ID" value="AWD32277.1"/>
    <property type="molecule type" value="Genomic_DNA"/>
</dbReference>
<keyword evidence="6 11" id="KW-0808">Transferase</keyword>
<evidence type="ECO:0000256" key="9">
    <source>
        <dbReference type="ARBA" id="ARBA00048810"/>
    </source>
</evidence>
<evidence type="ECO:0000256" key="1">
    <source>
        <dbReference type="ARBA" id="ARBA00003518"/>
    </source>
</evidence>
<dbReference type="Proteomes" id="UP000266796">
    <property type="component" value="Chromosome"/>
</dbReference>
<evidence type="ECO:0000256" key="2">
    <source>
        <dbReference type="ARBA" id="ARBA00004857"/>
    </source>
</evidence>
<keyword evidence="8" id="KW-0704">Schiff base</keyword>
<dbReference type="InterPro" id="IPR004730">
    <property type="entry name" value="Transaldolase_1"/>
</dbReference>
<dbReference type="GO" id="GO:0004801">
    <property type="term" value="F:transaldolase activity"/>
    <property type="evidence" value="ECO:0007669"/>
    <property type="project" value="UniProtKB-UniRule"/>
</dbReference>
<dbReference type="PROSITE" id="PS00958">
    <property type="entry name" value="TRANSALDOLASE_2"/>
    <property type="match status" value="1"/>
</dbReference>
<dbReference type="PROSITE" id="PS01054">
    <property type="entry name" value="TRANSALDOLASE_1"/>
    <property type="match status" value="1"/>
</dbReference>
<evidence type="ECO:0000256" key="10">
    <source>
        <dbReference type="NCBIfam" id="TIGR00874"/>
    </source>
</evidence>
<comment type="catalytic activity">
    <reaction evidence="9 11">
        <text>D-sedoheptulose 7-phosphate + D-glyceraldehyde 3-phosphate = D-erythrose 4-phosphate + beta-D-fructose 6-phosphate</text>
        <dbReference type="Rhea" id="RHEA:17053"/>
        <dbReference type="ChEBI" id="CHEBI:16897"/>
        <dbReference type="ChEBI" id="CHEBI:57483"/>
        <dbReference type="ChEBI" id="CHEBI:57634"/>
        <dbReference type="ChEBI" id="CHEBI:59776"/>
        <dbReference type="EC" id="2.2.1.2"/>
    </reaction>
</comment>
<comment type="function">
    <text evidence="1 11">Transaldolase is important for the balance of metabolites in the pentose-phosphate pathway.</text>
</comment>
<accession>A0A3Q8EY03</accession>
<comment type="pathway">
    <text evidence="2 11">Carbohydrate degradation; pentose phosphate pathway; D-glyceraldehyde 3-phosphate and beta-D-fructose 6-phosphate from D-ribose 5-phosphate and D-xylulose 5-phosphate (non-oxidative stage): step 2/3.</text>
</comment>
<dbReference type="GO" id="GO:0006098">
    <property type="term" value="P:pentose-phosphate shunt"/>
    <property type="evidence" value="ECO:0007669"/>
    <property type="project" value="UniProtKB-UniRule"/>
</dbReference>
<comment type="subunit">
    <text evidence="4">Homodimer.</text>
</comment>
<evidence type="ECO:0000256" key="5">
    <source>
        <dbReference type="ARBA" id="ARBA00013151"/>
    </source>
</evidence>
<evidence type="ECO:0000313" key="12">
    <source>
        <dbReference type="EMBL" id="AWD32277.1"/>
    </source>
</evidence>
<dbReference type="SUPFAM" id="SSF51569">
    <property type="entry name" value="Aldolase"/>
    <property type="match status" value="1"/>
</dbReference>
<dbReference type="Gene3D" id="3.20.20.70">
    <property type="entry name" value="Aldolase class I"/>
    <property type="match status" value="1"/>
</dbReference>
<dbReference type="NCBIfam" id="TIGR00874">
    <property type="entry name" value="talAB"/>
    <property type="match status" value="1"/>
</dbReference>
<dbReference type="InterPro" id="IPR013785">
    <property type="entry name" value="Aldolase_TIM"/>
</dbReference>
<evidence type="ECO:0000256" key="11">
    <source>
        <dbReference type="RuleBase" id="RU004155"/>
    </source>
</evidence>
<protein>
    <recommendedName>
        <fullName evidence="5 10">Transaldolase</fullName>
        <ecNumber evidence="5 10">2.2.1.2</ecNumber>
    </recommendedName>
</protein>
<dbReference type="InterPro" id="IPR018225">
    <property type="entry name" value="Transaldolase_AS"/>
</dbReference>
<dbReference type="GO" id="GO:0005975">
    <property type="term" value="P:carbohydrate metabolic process"/>
    <property type="evidence" value="ECO:0007669"/>
    <property type="project" value="InterPro"/>
</dbReference>
<dbReference type="UniPathway" id="UPA00115">
    <property type="reaction ID" value="UER00414"/>
</dbReference>
<evidence type="ECO:0000256" key="6">
    <source>
        <dbReference type="ARBA" id="ARBA00022679"/>
    </source>
</evidence>
<evidence type="ECO:0000256" key="7">
    <source>
        <dbReference type="ARBA" id="ARBA00023126"/>
    </source>
</evidence>
<dbReference type="CDD" id="cd00957">
    <property type="entry name" value="Transaldolase_TalAB"/>
    <property type="match status" value="1"/>
</dbReference>
<keyword evidence="13" id="KW-1185">Reference proteome</keyword>
<evidence type="ECO:0000256" key="8">
    <source>
        <dbReference type="ARBA" id="ARBA00023270"/>
    </source>
</evidence>
<evidence type="ECO:0000313" key="13">
    <source>
        <dbReference type="Proteomes" id="UP000266796"/>
    </source>
</evidence>
<keyword evidence="7 11" id="KW-0570">Pentose shunt</keyword>
<reference evidence="12 13" key="1">
    <citation type="journal article" date="2018" name="Parasitology">
        <title>The reduced genome of Candidatus Kinetoplastibacterium sorsogonicusi, the endosymbiont of Kentomonas sorsogonicus (Trypanosomatidae): loss of the haem-synthesis pathway.</title>
        <authorList>
            <person name="Silva F.M."/>
            <person name="Kostygov A.Y."/>
            <person name="Spodareva V.V."/>
            <person name="Butenko A."/>
            <person name="Tossou R."/>
            <person name="Lukes J."/>
            <person name="Yurchenko V."/>
            <person name="Alves J.M.P."/>
        </authorList>
    </citation>
    <scope>NUCLEOTIDE SEQUENCE [LARGE SCALE GENOMIC DNA]</scope>
    <source>
        <strain evidence="12 13">MF-08</strain>
    </source>
</reference>
<proteinExistence type="inferred from homology"/>
<evidence type="ECO:0000256" key="4">
    <source>
        <dbReference type="ARBA" id="ARBA00011738"/>
    </source>
</evidence>
<comment type="similarity">
    <text evidence="3 11">Belongs to the transaldolase family. Type 1 subfamily.</text>
</comment>
<dbReference type="GO" id="GO:0005737">
    <property type="term" value="C:cytoplasm"/>
    <property type="evidence" value="ECO:0007669"/>
    <property type="project" value="UniProtKB-UniRule"/>
</dbReference>